<comment type="caution">
    <text evidence="6">The sequence shown here is derived from an EMBL/GenBank/DDBJ whole genome shotgun (WGS) entry which is preliminary data.</text>
</comment>
<dbReference type="InterPro" id="IPR019554">
    <property type="entry name" value="Soluble_ligand-bd"/>
</dbReference>
<keyword evidence="1 3" id="KW-0732">Signal</keyword>
<proteinExistence type="predicted"/>
<dbReference type="PANTHER" id="PTHR33619:SF3">
    <property type="entry name" value="POLYSACCHARIDE EXPORT PROTEIN GFCE-RELATED"/>
    <property type="match status" value="1"/>
</dbReference>
<evidence type="ECO:0000256" key="3">
    <source>
        <dbReference type="SAM" id="SignalP"/>
    </source>
</evidence>
<sequence>MPAHRLLATLLLPLALFSAVPGALAQSGAGSFNAPGYVPPGSTSGGSRSAGERPAADGNDERRARDAMERERRGRDGRDGDSEFDLRGERRFRPLPPPAPSEFQKFVEQATGRLLQPFGSRFFAEGADAVLANDAVPVSADYVVGPGDEVMLRAWGAIDVDYRSRVDRNGLLNLPKVGSFSVAGVKAADLEAHLRAQISRLYTNFNLSVTLGQLRAVKVFVVGPAQRPGVYTLPSQSTLLSAVVAAGGPATNGSMRKLSLRRDGKVIAELDAYEFLVTGDKSRDLQLRAGDVVVFHPVGPRVALTGATDTPAIYELRGPQEAVREVLRYAGGAPVLANPNRAQVERIDPGQQRAARYVETFRLDAAGLQKPMRDGDVLTLLAISPEFSNAVTLKGHVAQPLRYPHTPGMRIRDLIPDREALITPDFYRRKNLLVQVLPPEDEPERDEAGNTPRRRAGTGSGPAPSVQTAREQQDARERSAARRAGSRQSQERLEDEEITERAKKSPAALFDELNWDYAVVERLNERDLTTQVIPFNLGRAVLQGDPAHNIELLPGDVVTVYSQKDIRVPVGRQTRLVSVEGEVAAPGIYQLLPGETLKQLLQRAGGLTPQAYLYGLDFSREETRLRQRENLAAAIARLQALSATQAARDAANRREDAATGAVSAAATQAQLSRLQQVQPNGRIALELTPQSNAIDALPDLPLEHADRISVPARPGFVTVSGAVVNNNAFLWRPGRTAGDYVKLAGLDEAAEPSSMFILRADGTVSHANDSKGLFGFGGLQKQPLYPGDAVIVPNQLDYETWGRALVRNLKDWSQIFSQFGLGAAAIQTLRNN</sequence>
<evidence type="ECO:0000313" key="7">
    <source>
        <dbReference type="Proteomes" id="UP000037660"/>
    </source>
</evidence>
<dbReference type="PANTHER" id="PTHR33619">
    <property type="entry name" value="POLYSACCHARIDE EXPORT PROTEIN GFCE-RELATED"/>
    <property type="match status" value="1"/>
</dbReference>
<feature type="signal peptide" evidence="3">
    <location>
        <begin position="1"/>
        <end position="25"/>
    </location>
</feature>
<evidence type="ECO:0000256" key="2">
    <source>
        <dbReference type="SAM" id="MobiDB-lite"/>
    </source>
</evidence>
<feature type="domain" description="Soluble ligand binding" evidence="5">
    <location>
        <begin position="218"/>
        <end position="267"/>
    </location>
</feature>
<dbReference type="STRING" id="1547922.ISF6_1899"/>
<feature type="region of interest" description="Disordered" evidence="2">
    <location>
        <begin position="437"/>
        <end position="502"/>
    </location>
</feature>
<accession>A0A0K8P0H8</accession>
<feature type="domain" description="Soluble ligand binding" evidence="5">
    <location>
        <begin position="577"/>
        <end position="612"/>
    </location>
</feature>
<dbReference type="Gene3D" id="3.30.1950.10">
    <property type="entry name" value="wza like domain"/>
    <property type="match status" value="1"/>
</dbReference>
<reference evidence="6 7" key="2">
    <citation type="journal article" date="2016" name="Science">
        <title>A bacterium that degrades and assimilates poly(ethylene terephthalate).</title>
        <authorList>
            <person name="Yoshida S."/>
            <person name="Hiraga K."/>
            <person name="Takehana T."/>
            <person name="Taniguchi I."/>
            <person name="Yamaji H."/>
            <person name="Maeda Y."/>
            <person name="Toyohara K."/>
            <person name="Miyamoto K."/>
            <person name="Kimura Y."/>
            <person name="Oda K."/>
        </authorList>
    </citation>
    <scope>NUCLEOTIDE SEQUENCE [LARGE SCALE GENOMIC DNA]</scope>
    <source>
        <strain evidence="7">NBRC 110686 / TISTR 2288 / 201-F6</strain>
    </source>
</reference>
<feature type="compositionally biased region" description="Basic and acidic residues" evidence="2">
    <location>
        <begin position="50"/>
        <end position="92"/>
    </location>
</feature>
<gene>
    <name evidence="6" type="ORF">ISF6_1899</name>
</gene>
<organism evidence="6 7">
    <name type="scientific">Piscinibacter sakaiensis</name>
    <name type="common">Ideonella sakaiensis</name>
    <dbReference type="NCBI Taxonomy" id="1547922"/>
    <lineage>
        <taxon>Bacteria</taxon>
        <taxon>Pseudomonadati</taxon>
        <taxon>Pseudomonadota</taxon>
        <taxon>Betaproteobacteria</taxon>
        <taxon>Burkholderiales</taxon>
        <taxon>Sphaerotilaceae</taxon>
        <taxon>Piscinibacter</taxon>
    </lineage>
</organism>
<feature type="region of interest" description="Disordered" evidence="2">
    <location>
        <begin position="35"/>
        <end position="102"/>
    </location>
</feature>
<dbReference type="Pfam" id="PF10531">
    <property type="entry name" value="SLBB"/>
    <property type="match status" value="3"/>
</dbReference>
<dbReference type="EMBL" id="BBYR01000030">
    <property type="protein sequence ID" value="GAP36059.1"/>
    <property type="molecule type" value="Genomic_DNA"/>
</dbReference>
<feature type="compositionally biased region" description="Basic and acidic residues" evidence="2">
    <location>
        <begin position="471"/>
        <end position="480"/>
    </location>
</feature>
<dbReference type="RefSeq" id="WP_054020065.1">
    <property type="nucleotide sequence ID" value="NZ_BBYR01000030.1"/>
</dbReference>
<dbReference type="GO" id="GO:0015159">
    <property type="term" value="F:polysaccharide transmembrane transporter activity"/>
    <property type="evidence" value="ECO:0007669"/>
    <property type="project" value="InterPro"/>
</dbReference>
<feature type="domain" description="Polysaccharide export protein N-terminal" evidence="4">
    <location>
        <begin position="137"/>
        <end position="211"/>
    </location>
</feature>
<reference evidence="7" key="1">
    <citation type="submission" date="2015-07" db="EMBL/GenBank/DDBJ databases">
        <title>Discovery of a poly(ethylene terephthalate assimilation.</title>
        <authorList>
            <person name="Yoshida S."/>
            <person name="Hiraga K."/>
            <person name="Takehana T."/>
            <person name="Taniguchi I."/>
            <person name="Yamaji H."/>
            <person name="Maeda Y."/>
            <person name="Toyohara K."/>
            <person name="Miyamoto K."/>
            <person name="Kimura Y."/>
            <person name="Oda K."/>
        </authorList>
    </citation>
    <scope>NUCLEOTIDE SEQUENCE [LARGE SCALE GENOMIC DNA]</scope>
    <source>
        <strain evidence="7">NBRC 110686 / TISTR 2288 / 201-F6</strain>
    </source>
</reference>
<protein>
    <submittedName>
        <fullName evidence="6">Capsule polysaccharide export protein</fullName>
    </submittedName>
</protein>
<dbReference type="Gene3D" id="3.10.560.10">
    <property type="entry name" value="Outer membrane lipoprotein wza domain like"/>
    <property type="match status" value="4"/>
</dbReference>
<evidence type="ECO:0000259" key="5">
    <source>
        <dbReference type="Pfam" id="PF10531"/>
    </source>
</evidence>
<keyword evidence="7" id="KW-1185">Reference proteome</keyword>
<feature type="domain" description="Soluble ligand binding" evidence="5">
    <location>
        <begin position="302"/>
        <end position="350"/>
    </location>
</feature>
<dbReference type="InterPro" id="IPR049712">
    <property type="entry name" value="Poly_export"/>
</dbReference>
<dbReference type="AlphaFoldDB" id="A0A0K8P0H8"/>
<dbReference type="Proteomes" id="UP000037660">
    <property type="component" value="Unassembled WGS sequence"/>
</dbReference>
<dbReference type="InterPro" id="IPR003715">
    <property type="entry name" value="Poly_export_N"/>
</dbReference>
<evidence type="ECO:0000259" key="4">
    <source>
        <dbReference type="Pfam" id="PF02563"/>
    </source>
</evidence>
<dbReference type="Pfam" id="PF02563">
    <property type="entry name" value="Poly_export"/>
    <property type="match status" value="1"/>
</dbReference>
<name>A0A0K8P0H8_PISS1</name>
<feature type="chain" id="PRO_5005513560" evidence="3">
    <location>
        <begin position="26"/>
        <end position="832"/>
    </location>
</feature>
<evidence type="ECO:0000256" key="1">
    <source>
        <dbReference type="ARBA" id="ARBA00022729"/>
    </source>
</evidence>
<evidence type="ECO:0000313" key="6">
    <source>
        <dbReference type="EMBL" id="GAP36059.1"/>
    </source>
</evidence>